<evidence type="ECO:0000313" key="4">
    <source>
        <dbReference type="EMBL" id="KAF4613294.1"/>
    </source>
</evidence>
<accession>A0A8H4QLJ2</accession>
<reference evidence="4 5" key="1">
    <citation type="submission" date="2019-12" db="EMBL/GenBank/DDBJ databases">
        <authorList>
            <person name="Floudas D."/>
            <person name="Bentzer J."/>
            <person name="Ahren D."/>
            <person name="Johansson T."/>
            <person name="Persson P."/>
            <person name="Tunlid A."/>
        </authorList>
    </citation>
    <scope>NUCLEOTIDE SEQUENCE [LARGE SCALE GENOMIC DNA]</scope>
    <source>
        <strain evidence="4 5">CBS 102.39</strain>
    </source>
</reference>
<protein>
    <recommendedName>
        <fullName evidence="6">Oxidoreductase family protein</fullName>
    </recommendedName>
</protein>
<evidence type="ECO:0008006" key="6">
    <source>
        <dbReference type="Google" id="ProtNLM"/>
    </source>
</evidence>
<dbReference type="GO" id="GO:0005737">
    <property type="term" value="C:cytoplasm"/>
    <property type="evidence" value="ECO:0007669"/>
    <property type="project" value="TreeGrafter"/>
</dbReference>
<comment type="similarity">
    <text evidence="1">Belongs to the Gfo/Idh/MocA family.</text>
</comment>
<dbReference type="EMBL" id="JAACJL010000046">
    <property type="protein sequence ID" value="KAF4613294.1"/>
    <property type="molecule type" value="Genomic_DNA"/>
</dbReference>
<dbReference type="AlphaFoldDB" id="A0A8H4QLJ2"/>
<evidence type="ECO:0000259" key="2">
    <source>
        <dbReference type="Pfam" id="PF01408"/>
    </source>
</evidence>
<dbReference type="GO" id="GO:0016491">
    <property type="term" value="F:oxidoreductase activity"/>
    <property type="evidence" value="ECO:0007669"/>
    <property type="project" value="TreeGrafter"/>
</dbReference>
<evidence type="ECO:0000313" key="5">
    <source>
        <dbReference type="Proteomes" id="UP000521872"/>
    </source>
</evidence>
<dbReference type="Proteomes" id="UP000521872">
    <property type="component" value="Unassembled WGS sequence"/>
</dbReference>
<dbReference type="SUPFAM" id="SSF51735">
    <property type="entry name" value="NAD(P)-binding Rossmann-fold domains"/>
    <property type="match status" value="1"/>
</dbReference>
<feature type="domain" description="Gfo/Idh/MocA-like oxidoreductase N-terminal" evidence="2">
    <location>
        <begin position="5"/>
        <end position="129"/>
    </location>
</feature>
<dbReference type="PANTHER" id="PTHR42840">
    <property type="entry name" value="NAD(P)-BINDING ROSSMANN-FOLD SUPERFAMILY PROTEIN-RELATED"/>
    <property type="match status" value="1"/>
</dbReference>
<sequence length="377" mass="40053">MAHGIAILGAGIFAKEAHLPALAALGSAAPPLKAVYSRSERSAHDLAAAAAKTLGLSEPPAIFHDGDTGSNLDALLKRSDISAVIVALPITTQPSIVLQALAAGKHVLSEKPVAPDVKQGLDLIQTYNQTYKPKGLIWRVAENFEAEPGYRKVGEIIRSGKIGKVSFFKAVVVNYIDKDSKWYKTPWRTVPDYQGGFLLDGGVHTIAALRVMLPHALTHLSGFATLVKDYLKPHDTIHTIVKAGPDIQGTAELTWAHPTQSRPVADGFVITGTDGWISVNQITKPGDKAPTLRILIKSVHKPAEEGKPQEEKEEVVDVLSSGIAAEQESFFAALEGKDDGLGLGDPLAALGDVAFIQAALNSDGALVDLTKLLKDGQ</sequence>
<dbReference type="GO" id="GO:0000166">
    <property type="term" value="F:nucleotide binding"/>
    <property type="evidence" value="ECO:0007669"/>
    <property type="project" value="InterPro"/>
</dbReference>
<dbReference type="Pfam" id="PF22725">
    <property type="entry name" value="GFO_IDH_MocA_C3"/>
    <property type="match status" value="1"/>
</dbReference>
<dbReference type="InterPro" id="IPR036291">
    <property type="entry name" value="NAD(P)-bd_dom_sf"/>
</dbReference>
<dbReference type="InterPro" id="IPR000683">
    <property type="entry name" value="Gfo/Idh/MocA-like_OxRdtase_N"/>
</dbReference>
<proteinExistence type="inferred from homology"/>
<keyword evidence="5" id="KW-1185">Reference proteome</keyword>
<dbReference type="Gene3D" id="3.30.360.10">
    <property type="entry name" value="Dihydrodipicolinate Reductase, domain 2"/>
    <property type="match status" value="1"/>
</dbReference>
<name>A0A8H4QLJ2_9AGAR</name>
<gene>
    <name evidence="4" type="ORF">D9613_010793</name>
</gene>
<dbReference type="GO" id="GO:0006740">
    <property type="term" value="P:NADPH regeneration"/>
    <property type="evidence" value="ECO:0007669"/>
    <property type="project" value="TreeGrafter"/>
</dbReference>
<evidence type="ECO:0000259" key="3">
    <source>
        <dbReference type="Pfam" id="PF22725"/>
    </source>
</evidence>
<dbReference type="InterPro" id="IPR055170">
    <property type="entry name" value="GFO_IDH_MocA-like_dom"/>
</dbReference>
<feature type="domain" description="GFO/IDH/MocA-like oxidoreductase" evidence="3">
    <location>
        <begin position="150"/>
        <end position="277"/>
    </location>
</feature>
<comment type="caution">
    <text evidence="4">The sequence shown here is derived from an EMBL/GenBank/DDBJ whole genome shotgun (WGS) entry which is preliminary data.</text>
</comment>
<dbReference type="Pfam" id="PF01408">
    <property type="entry name" value="GFO_IDH_MocA"/>
    <property type="match status" value="1"/>
</dbReference>
<dbReference type="SUPFAM" id="SSF55347">
    <property type="entry name" value="Glyceraldehyde-3-phosphate dehydrogenase-like, C-terminal domain"/>
    <property type="match status" value="1"/>
</dbReference>
<evidence type="ECO:0000256" key="1">
    <source>
        <dbReference type="ARBA" id="ARBA00010928"/>
    </source>
</evidence>
<organism evidence="4 5">
    <name type="scientific">Agrocybe pediades</name>
    <dbReference type="NCBI Taxonomy" id="84607"/>
    <lineage>
        <taxon>Eukaryota</taxon>
        <taxon>Fungi</taxon>
        <taxon>Dikarya</taxon>
        <taxon>Basidiomycota</taxon>
        <taxon>Agaricomycotina</taxon>
        <taxon>Agaricomycetes</taxon>
        <taxon>Agaricomycetidae</taxon>
        <taxon>Agaricales</taxon>
        <taxon>Agaricineae</taxon>
        <taxon>Strophariaceae</taxon>
        <taxon>Agrocybe</taxon>
    </lineage>
</organism>
<dbReference type="PANTHER" id="PTHR42840:SF5">
    <property type="entry name" value="NAD(P)-BINDING ROSSMANN-FOLD SUPERFAMILY PROTEIN"/>
    <property type="match status" value="1"/>
</dbReference>
<dbReference type="Gene3D" id="3.40.50.720">
    <property type="entry name" value="NAD(P)-binding Rossmann-like Domain"/>
    <property type="match status" value="1"/>
</dbReference>